<proteinExistence type="predicted"/>
<dbReference type="Pfam" id="PF09424">
    <property type="entry name" value="YqeY"/>
    <property type="match status" value="1"/>
</dbReference>
<dbReference type="InterPro" id="IPR042184">
    <property type="entry name" value="YqeY/Aim41_N"/>
</dbReference>
<evidence type="ECO:0000313" key="1">
    <source>
        <dbReference type="EMBL" id="OGC81904.1"/>
    </source>
</evidence>
<dbReference type="SUPFAM" id="SSF89095">
    <property type="entry name" value="GatB/YqeY motif"/>
    <property type="match status" value="1"/>
</dbReference>
<dbReference type="AlphaFoldDB" id="A0A1F4XJX7"/>
<dbReference type="PANTHER" id="PTHR28055:SF1">
    <property type="entry name" value="ALTERED INHERITANCE OF MITOCHONDRIA PROTEIN 41, MITOCHONDRIAL"/>
    <property type="match status" value="1"/>
</dbReference>
<dbReference type="Gene3D" id="1.10.1510.10">
    <property type="entry name" value="Uncharacterised protein YqeY/AIM41 PF09424, N-terminal domain"/>
    <property type="match status" value="1"/>
</dbReference>
<keyword evidence="1" id="KW-0808">Transferase</keyword>
<sequence>MAALKAQIEHDLKEAMLARNQIKADTLRMLKSAIKYLEIEKKAEADAEMLIEVISREIKKRREAAEQFRNNGREEAAAKEEEEAGFLLKYLPEQLSEAEVRRLVKEAIQQVGASGPSDMGKVMGALMPKVKGKADGTLVSKLVKESLAG</sequence>
<organism evidence="1 2">
    <name type="scientific">Candidatus Abawacabacteria bacterium RIFCSPHIGHO2_01_FULL_46_8</name>
    <dbReference type="NCBI Taxonomy" id="1817815"/>
    <lineage>
        <taxon>Bacteria</taxon>
        <taxon>Candidatus Abawacaibacteriota</taxon>
    </lineage>
</organism>
<comment type="caution">
    <text evidence="1">The sequence shown here is derived from an EMBL/GenBank/DDBJ whole genome shotgun (WGS) entry which is preliminary data.</text>
</comment>
<dbReference type="EMBL" id="MEWS01000028">
    <property type="protein sequence ID" value="OGC81904.1"/>
    <property type="molecule type" value="Genomic_DNA"/>
</dbReference>
<dbReference type="Proteomes" id="UP000177521">
    <property type="component" value="Unassembled WGS sequence"/>
</dbReference>
<reference evidence="1 2" key="1">
    <citation type="journal article" date="2016" name="Nat. Commun.">
        <title>Thousands of microbial genomes shed light on interconnected biogeochemical processes in an aquifer system.</title>
        <authorList>
            <person name="Anantharaman K."/>
            <person name="Brown C.T."/>
            <person name="Hug L.A."/>
            <person name="Sharon I."/>
            <person name="Castelle C.J."/>
            <person name="Probst A.J."/>
            <person name="Thomas B.C."/>
            <person name="Singh A."/>
            <person name="Wilkins M.J."/>
            <person name="Karaoz U."/>
            <person name="Brodie E.L."/>
            <person name="Williams K.H."/>
            <person name="Hubbard S.S."/>
            <person name="Banfield J.F."/>
        </authorList>
    </citation>
    <scope>NUCLEOTIDE SEQUENCE [LARGE SCALE GENOMIC DNA]</scope>
</reference>
<dbReference type="GO" id="GO:0016884">
    <property type="term" value="F:carbon-nitrogen ligase activity, with glutamine as amido-N-donor"/>
    <property type="evidence" value="ECO:0007669"/>
    <property type="project" value="InterPro"/>
</dbReference>
<dbReference type="InterPro" id="IPR023168">
    <property type="entry name" value="GatB_Yqey_C_2"/>
</dbReference>
<evidence type="ECO:0000313" key="2">
    <source>
        <dbReference type="Proteomes" id="UP000177521"/>
    </source>
</evidence>
<gene>
    <name evidence="1" type="ORF">A2788_01035</name>
</gene>
<protein>
    <submittedName>
        <fullName evidence="1">Aspartyl-tRNA amidotransferase</fullName>
    </submittedName>
</protein>
<dbReference type="InterPro" id="IPR019004">
    <property type="entry name" value="YqeY/Aim41"/>
</dbReference>
<dbReference type="InterPro" id="IPR003789">
    <property type="entry name" value="Asn/Gln_tRNA_amidoTrase-B-like"/>
</dbReference>
<name>A0A1F4XJX7_9BACT</name>
<dbReference type="GO" id="GO:0016740">
    <property type="term" value="F:transferase activity"/>
    <property type="evidence" value="ECO:0007669"/>
    <property type="project" value="UniProtKB-KW"/>
</dbReference>
<dbReference type="Gene3D" id="1.10.10.410">
    <property type="match status" value="1"/>
</dbReference>
<dbReference type="PANTHER" id="PTHR28055">
    <property type="entry name" value="ALTERED INHERITANCE OF MITOCHONDRIA PROTEIN 41, MITOCHONDRIAL"/>
    <property type="match status" value="1"/>
</dbReference>
<accession>A0A1F4XJX7</accession>